<proteinExistence type="predicted"/>
<protein>
    <submittedName>
        <fullName evidence="1">Uncharacterized protein</fullName>
    </submittedName>
</protein>
<dbReference type="Proteomes" id="UP000708208">
    <property type="component" value="Unassembled WGS sequence"/>
</dbReference>
<dbReference type="EMBL" id="CAJVCH010133863">
    <property type="protein sequence ID" value="CAG7726317.1"/>
    <property type="molecule type" value="Genomic_DNA"/>
</dbReference>
<comment type="caution">
    <text evidence="1">The sequence shown here is derived from an EMBL/GenBank/DDBJ whole genome shotgun (WGS) entry which is preliminary data.</text>
</comment>
<evidence type="ECO:0000313" key="2">
    <source>
        <dbReference type="Proteomes" id="UP000708208"/>
    </source>
</evidence>
<gene>
    <name evidence="1" type="ORF">AFUS01_LOCUS15234</name>
</gene>
<sequence>MKNLTRLLAQEKMLLLQDSCCEYLQQDAFTFPARFPSQFTLAYHLGCPNWKLKKQGFLRANIKILIQVPLKNPVYTSIPKDSKI</sequence>
<evidence type="ECO:0000313" key="1">
    <source>
        <dbReference type="EMBL" id="CAG7726317.1"/>
    </source>
</evidence>
<accession>A0A8J2P5D0</accession>
<reference evidence="1" key="1">
    <citation type="submission" date="2021-06" db="EMBL/GenBank/DDBJ databases">
        <authorList>
            <person name="Hodson N. C."/>
            <person name="Mongue J. A."/>
            <person name="Jaron S. K."/>
        </authorList>
    </citation>
    <scope>NUCLEOTIDE SEQUENCE</scope>
</reference>
<dbReference type="AlphaFoldDB" id="A0A8J2P5D0"/>
<name>A0A8J2P5D0_9HEXA</name>
<keyword evidence="2" id="KW-1185">Reference proteome</keyword>
<organism evidence="1 2">
    <name type="scientific">Allacma fusca</name>
    <dbReference type="NCBI Taxonomy" id="39272"/>
    <lineage>
        <taxon>Eukaryota</taxon>
        <taxon>Metazoa</taxon>
        <taxon>Ecdysozoa</taxon>
        <taxon>Arthropoda</taxon>
        <taxon>Hexapoda</taxon>
        <taxon>Collembola</taxon>
        <taxon>Symphypleona</taxon>
        <taxon>Sminthuridae</taxon>
        <taxon>Allacma</taxon>
    </lineage>
</organism>